<sequence length="252" mass="27942">MVLKKATMLIAITAVLLLGGCGDQEDADEVLASDGPQDGSPEDFMEISEGFENFSVWIETSDTPNRDSQVRGIYVFDDGQASSYFNISDKLTLEEVNDLTDEEIIEHAKGNADAISKGEYTLDILLDQFGQNTSEMNVLIGKYTNISTYDLESLYWESGLSSEEEYIASVEEEGRQFEINNEDIIFTTIEDEPSNILSINGEMILQTIFNTTYSGLRSGDHVSLLTRVDESFAGFTIDSPDSDNIRVTIEGE</sequence>
<dbReference type="EMBL" id="JAFBCV010000010">
    <property type="protein sequence ID" value="MBM7839948.1"/>
    <property type="molecule type" value="Genomic_DNA"/>
</dbReference>
<gene>
    <name evidence="1" type="ORF">JOC54_003228</name>
</gene>
<dbReference type="PROSITE" id="PS51257">
    <property type="entry name" value="PROKAR_LIPOPROTEIN"/>
    <property type="match status" value="1"/>
</dbReference>
<accession>A0ABS2SWN5</accession>
<dbReference type="Proteomes" id="UP001179280">
    <property type="component" value="Unassembled WGS sequence"/>
</dbReference>
<evidence type="ECO:0000313" key="1">
    <source>
        <dbReference type="EMBL" id="MBM7839948.1"/>
    </source>
</evidence>
<proteinExistence type="predicted"/>
<dbReference type="RefSeq" id="WP_204467296.1">
    <property type="nucleotide sequence ID" value="NZ_JAFBCV010000010.1"/>
</dbReference>
<protein>
    <recommendedName>
        <fullName evidence="3">DUF4825 domain-containing protein</fullName>
    </recommendedName>
</protein>
<evidence type="ECO:0000313" key="2">
    <source>
        <dbReference type="Proteomes" id="UP001179280"/>
    </source>
</evidence>
<comment type="caution">
    <text evidence="1">The sequence shown here is derived from an EMBL/GenBank/DDBJ whole genome shotgun (WGS) entry which is preliminary data.</text>
</comment>
<organism evidence="1 2">
    <name type="scientific">Shouchella xiaoxiensis</name>
    <dbReference type="NCBI Taxonomy" id="766895"/>
    <lineage>
        <taxon>Bacteria</taxon>
        <taxon>Bacillati</taxon>
        <taxon>Bacillota</taxon>
        <taxon>Bacilli</taxon>
        <taxon>Bacillales</taxon>
        <taxon>Bacillaceae</taxon>
        <taxon>Shouchella</taxon>
    </lineage>
</organism>
<evidence type="ECO:0008006" key="3">
    <source>
        <dbReference type="Google" id="ProtNLM"/>
    </source>
</evidence>
<name>A0ABS2SWN5_9BACI</name>
<keyword evidence="2" id="KW-1185">Reference proteome</keyword>
<reference evidence="1" key="1">
    <citation type="submission" date="2021-01" db="EMBL/GenBank/DDBJ databases">
        <title>Genomic Encyclopedia of Type Strains, Phase IV (KMG-IV): sequencing the most valuable type-strain genomes for metagenomic binning, comparative biology and taxonomic classification.</title>
        <authorList>
            <person name="Goeker M."/>
        </authorList>
    </citation>
    <scope>NUCLEOTIDE SEQUENCE</scope>
    <source>
        <strain evidence="1">DSM 21943</strain>
    </source>
</reference>